<evidence type="ECO:0000256" key="3">
    <source>
        <dbReference type="ARBA" id="ARBA00022741"/>
    </source>
</evidence>
<dbReference type="InterPro" id="IPR039657">
    <property type="entry name" value="Dimethylallyltransferase"/>
</dbReference>
<keyword evidence="3 5" id="KW-0547">Nucleotide-binding</keyword>
<dbReference type="GO" id="GO:0052381">
    <property type="term" value="F:tRNA dimethylallyltransferase activity"/>
    <property type="evidence" value="ECO:0007669"/>
    <property type="project" value="UniProtKB-UniRule"/>
</dbReference>
<feature type="compositionally biased region" description="Basic residues" evidence="8">
    <location>
        <begin position="436"/>
        <end position="448"/>
    </location>
</feature>
<proteinExistence type="inferred from homology"/>
<dbReference type="EC" id="2.5.1.75" evidence="5 6"/>
<dbReference type="STRING" id="763407.A0A162THH4"/>
<dbReference type="Gene3D" id="3.30.160.60">
    <property type="entry name" value="Classic Zinc Finger"/>
    <property type="match status" value="1"/>
</dbReference>
<dbReference type="GO" id="GO:0005524">
    <property type="term" value="F:ATP binding"/>
    <property type="evidence" value="ECO:0007669"/>
    <property type="project" value="UniProtKB-UniRule"/>
</dbReference>
<keyword evidence="10" id="KW-1185">Reference proteome</keyword>
<feature type="region of interest" description="Disordered" evidence="8">
    <location>
        <begin position="436"/>
        <end position="460"/>
    </location>
</feature>
<comment type="similarity">
    <text evidence="1 5 7">Belongs to the IPP transferase family.</text>
</comment>
<name>A0A162THH4_PHYB8</name>
<dbReference type="InParanoid" id="A0A162THH4"/>
<dbReference type="InterPro" id="IPR027417">
    <property type="entry name" value="P-loop_NTPase"/>
</dbReference>
<dbReference type="PANTHER" id="PTHR11088:SF89">
    <property type="entry name" value="TRNA DIMETHYLALLYLTRANSFERASE"/>
    <property type="match status" value="1"/>
</dbReference>
<comment type="catalytic activity">
    <reaction evidence="5 6">
        <text>adenosine(37) in tRNA + dimethylallyl diphosphate = N(6)-dimethylallyladenosine(37) in tRNA + diphosphate</text>
        <dbReference type="Rhea" id="RHEA:26482"/>
        <dbReference type="Rhea" id="RHEA-COMP:10162"/>
        <dbReference type="Rhea" id="RHEA-COMP:10375"/>
        <dbReference type="ChEBI" id="CHEBI:33019"/>
        <dbReference type="ChEBI" id="CHEBI:57623"/>
        <dbReference type="ChEBI" id="CHEBI:74411"/>
        <dbReference type="ChEBI" id="CHEBI:74415"/>
        <dbReference type="EC" id="2.5.1.75"/>
    </reaction>
</comment>
<dbReference type="InterPro" id="IPR030666">
    <property type="entry name" value="IPP_transferase_euk"/>
</dbReference>
<keyword evidence="5" id="KW-0963">Cytoplasm</keyword>
<evidence type="ECO:0000256" key="6">
    <source>
        <dbReference type="RuleBase" id="RU003783"/>
    </source>
</evidence>
<dbReference type="GO" id="GO:0005739">
    <property type="term" value="C:mitochondrion"/>
    <property type="evidence" value="ECO:0007669"/>
    <property type="project" value="TreeGrafter"/>
</dbReference>
<dbReference type="Gene3D" id="1.10.20.140">
    <property type="match status" value="1"/>
</dbReference>
<evidence type="ECO:0000256" key="4">
    <source>
        <dbReference type="ARBA" id="ARBA00022840"/>
    </source>
</evidence>
<dbReference type="FunCoup" id="A0A162THH4">
    <property type="interactions" value="561"/>
</dbReference>
<dbReference type="HAMAP" id="MF_00185">
    <property type="entry name" value="IPP_trans"/>
    <property type="match status" value="1"/>
</dbReference>
<dbReference type="SUPFAM" id="SSF52540">
    <property type="entry name" value="P-loop containing nucleoside triphosphate hydrolases"/>
    <property type="match status" value="2"/>
</dbReference>
<accession>A0A162THH4</accession>
<evidence type="ECO:0000256" key="1">
    <source>
        <dbReference type="ARBA" id="ARBA00005842"/>
    </source>
</evidence>
<dbReference type="Gene3D" id="3.40.50.300">
    <property type="entry name" value="P-loop containing nucleotide triphosphate hydrolases"/>
    <property type="match status" value="1"/>
</dbReference>
<evidence type="ECO:0000256" key="7">
    <source>
        <dbReference type="RuleBase" id="RU003785"/>
    </source>
</evidence>
<gene>
    <name evidence="9" type="ORF">PHYBLDRAFT_150220</name>
</gene>
<evidence type="ECO:0000256" key="2">
    <source>
        <dbReference type="ARBA" id="ARBA00022679"/>
    </source>
</evidence>
<dbReference type="PANTHER" id="PTHR11088">
    <property type="entry name" value="TRNA DIMETHYLALLYLTRANSFERASE"/>
    <property type="match status" value="1"/>
</dbReference>
<dbReference type="VEuPathDB" id="FungiDB:PHYBLDRAFT_150220"/>
<dbReference type="RefSeq" id="XP_018286662.1">
    <property type="nucleotide sequence ID" value="XM_018432434.1"/>
</dbReference>
<evidence type="ECO:0000313" key="9">
    <source>
        <dbReference type="EMBL" id="OAD68622.1"/>
    </source>
</evidence>
<dbReference type="NCBIfam" id="TIGR00174">
    <property type="entry name" value="miaA"/>
    <property type="match status" value="1"/>
</dbReference>
<dbReference type="AlphaFoldDB" id="A0A162THH4"/>
<evidence type="ECO:0000256" key="8">
    <source>
        <dbReference type="SAM" id="MobiDB-lite"/>
    </source>
</evidence>
<evidence type="ECO:0000256" key="5">
    <source>
        <dbReference type="PIRNR" id="PIRNR039110"/>
    </source>
</evidence>
<dbReference type="InterPro" id="IPR018022">
    <property type="entry name" value="IPT"/>
</dbReference>
<dbReference type="GeneID" id="28993340"/>
<dbReference type="Pfam" id="PF01715">
    <property type="entry name" value="IPPT"/>
    <property type="match status" value="1"/>
</dbReference>
<protein>
    <recommendedName>
        <fullName evidence="5 6">tRNA dimethylallyltransferase</fullName>
        <ecNumber evidence="5 6">2.5.1.75</ecNumber>
    </recommendedName>
</protein>
<dbReference type="GO" id="GO:0006400">
    <property type="term" value="P:tRNA modification"/>
    <property type="evidence" value="ECO:0007669"/>
    <property type="project" value="TreeGrafter"/>
</dbReference>
<feature type="region of interest" description="Disordered" evidence="8">
    <location>
        <begin position="120"/>
        <end position="141"/>
    </location>
</feature>
<reference evidence="10" key="1">
    <citation type="submission" date="2015-06" db="EMBL/GenBank/DDBJ databases">
        <title>Expansion of signal transduction pathways in fungi by whole-genome duplication.</title>
        <authorList>
            <consortium name="DOE Joint Genome Institute"/>
            <person name="Corrochano L.M."/>
            <person name="Kuo A."/>
            <person name="Marcet-Houben M."/>
            <person name="Polaino S."/>
            <person name="Salamov A."/>
            <person name="Villalobos J.M."/>
            <person name="Alvarez M.I."/>
            <person name="Avalos J."/>
            <person name="Benito E.P."/>
            <person name="Benoit I."/>
            <person name="Burger G."/>
            <person name="Camino L.P."/>
            <person name="Canovas D."/>
            <person name="Cerda-Olmedo E."/>
            <person name="Cheng J.-F."/>
            <person name="Dominguez A."/>
            <person name="Elias M."/>
            <person name="Eslava A.P."/>
            <person name="Glaser F."/>
            <person name="Grimwood J."/>
            <person name="Gutierrez G."/>
            <person name="Heitman J."/>
            <person name="Henrissat B."/>
            <person name="Iturriaga E.A."/>
            <person name="Lang B.F."/>
            <person name="Lavin J.L."/>
            <person name="Lee S."/>
            <person name="Li W."/>
            <person name="Lindquist E."/>
            <person name="Lopez-Garcia S."/>
            <person name="Luque E.M."/>
            <person name="Marcos A.T."/>
            <person name="Martin J."/>
            <person name="McCluskey K."/>
            <person name="Medina H.R."/>
            <person name="Miralles-Duran A."/>
            <person name="Miyazaki A."/>
            <person name="Munoz-Torres E."/>
            <person name="Oguiza J.A."/>
            <person name="Ohm R."/>
            <person name="Olmedo M."/>
            <person name="Orejas M."/>
            <person name="Ortiz-Castellanos L."/>
            <person name="Pisabarro A.G."/>
            <person name="Rodriguez-Romero J."/>
            <person name="Ruiz-Herrera J."/>
            <person name="Ruiz-Vazquez R."/>
            <person name="Sanz C."/>
            <person name="Schackwitz W."/>
            <person name="Schmutz J."/>
            <person name="Shahriari M."/>
            <person name="Shelest E."/>
            <person name="Silva-Franco F."/>
            <person name="Soanes D."/>
            <person name="Syed K."/>
            <person name="Tagua V.G."/>
            <person name="Talbot N.J."/>
            <person name="Thon M."/>
            <person name="De vries R.P."/>
            <person name="Wiebenga A."/>
            <person name="Yadav J.S."/>
            <person name="Braun E.L."/>
            <person name="Baker S."/>
            <person name="Garre V."/>
            <person name="Horwitz B."/>
            <person name="Torres-Martinez S."/>
            <person name="Idnurm A."/>
            <person name="Herrera-Estrella A."/>
            <person name="Gabaldon T."/>
            <person name="Grigoriev I.V."/>
        </authorList>
    </citation>
    <scope>NUCLEOTIDE SEQUENCE [LARGE SCALE GENOMIC DNA]</scope>
    <source>
        <strain evidence="10">NRRL 1555(-)</strain>
    </source>
</reference>
<dbReference type="Proteomes" id="UP000077315">
    <property type="component" value="Unassembled WGS sequence"/>
</dbReference>
<comment type="function">
    <text evidence="5">Catalyzes the transfer of a dimethylallyl group onto the adenine at position 37.</text>
</comment>
<sequence length="460" mass="53075">MRKILSVIGTTGVGKSNLAVDLCRTLRGQAINSDAMQASQVYKGLDIITNKMPLEERHGVTHHLMDFLDPEDEYKVTEFKRDATQCIEKLSNENQLPVLVGGTNYYMQSLLWRNTLIKETNGESDEEEDRSRSRSPSPEIVPELEVLETPELYDRLKQVDPIMATKWHVSDRRKIMRSLQIFHATGKPQSEIIKEQKAQKETHGAQPRFKALVFWLYADPVALYPRLDERVDKMIETGLFEEIKDLRRRVVAGSITLPGQELEKYQRGLWQAIGYKEFDPYFTAVEENTLEEPDTSPKFKLSELKKIKDECTERMKAATRRYARRQVQWIRNKFLPSVFDSKGDVLVYLLDAGDLDAWNTNVQQKAIDVARAFLEDRPMPDPASFGDVAAKMLSKSDAEDTHARVLNWKKHVCPVCITNKGEVAIMNGDLEWEQHKKSRWHRKSSKRKRMEELTANKPPL</sequence>
<organism evidence="9 10">
    <name type="scientific">Phycomyces blakesleeanus (strain ATCC 8743b / DSM 1359 / FGSC 10004 / NBRC 33097 / NRRL 1555)</name>
    <dbReference type="NCBI Taxonomy" id="763407"/>
    <lineage>
        <taxon>Eukaryota</taxon>
        <taxon>Fungi</taxon>
        <taxon>Fungi incertae sedis</taxon>
        <taxon>Mucoromycota</taxon>
        <taxon>Mucoromycotina</taxon>
        <taxon>Mucoromycetes</taxon>
        <taxon>Mucorales</taxon>
        <taxon>Phycomycetaceae</taxon>
        <taxon>Phycomyces</taxon>
    </lineage>
</organism>
<dbReference type="EMBL" id="KV440994">
    <property type="protein sequence ID" value="OAD68622.1"/>
    <property type="molecule type" value="Genomic_DNA"/>
</dbReference>
<dbReference type="OrthoDB" id="775260at2759"/>
<keyword evidence="2 5" id="KW-0808">Transferase</keyword>
<keyword evidence="4 5" id="KW-0067">ATP-binding</keyword>
<keyword evidence="5 6" id="KW-0819">tRNA processing</keyword>
<evidence type="ECO:0000313" key="10">
    <source>
        <dbReference type="Proteomes" id="UP000077315"/>
    </source>
</evidence>
<dbReference type="PIRSF" id="PIRSF039110">
    <property type="entry name" value="IPP_transferase"/>
    <property type="match status" value="1"/>
</dbReference>